<proteinExistence type="predicted"/>
<protein>
    <submittedName>
        <fullName evidence="1">Uncharacterized protein</fullName>
    </submittedName>
</protein>
<dbReference type="EMBL" id="KZ819663">
    <property type="protein sequence ID" value="PWN29357.1"/>
    <property type="molecule type" value="Genomic_DNA"/>
</dbReference>
<sequence>MRSTLNANDDFSLLRFAILIRSAALVSRRAHAQSLNLLFLASEGTTAVENGWPTVFCALHSARARASTQSLCSQRKLRARFDCSTPLQSHVRIQFESIIHGDTSVCPLSPSLTTDERATSDPAVREEGTKKRVSAFVIVSLEGIHGSLVSSFAGLACFSPGSPASRWATAAPLPSLRDIR</sequence>
<dbReference type="RefSeq" id="XP_025363969.1">
    <property type="nucleotide sequence ID" value="XM_025505402.1"/>
</dbReference>
<accession>A0A316UVN0</accession>
<name>A0A316UVN0_9BASI</name>
<organism evidence="1 2">
    <name type="scientific">Jaminaea rosea</name>
    <dbReference type="NCBI Taxonomy" id="1569628"/>
    <lineage>
        <taxon>Eukaryota</taxon>
        <taxon>Fungi</taxon>
        <taxon>Dikarya</taxon>
        <taxon>Basidiomycota</taxon>
        <taxon>Ustilaginomycotina</taxon>
        <taxon>Exobasidiomycetes</taxon>
        <taxon>Microstromatales</taxon>
        <taxon>Microstromatales incertae sedis</taxon>
        <taxon>Jaminaea</taxon>
    </lineage>
</organism>
<reference evidence="1 2" key="1">
    <citation type="journal article" date="2018" name="Mol. Biol. Evol.">
        <title>Broad Genomic Sampling Reveals a Smut Pathogenic Ancestry of the Fungal Clade Ustilaginomycotina.</title>
        <authorList>
            <person name="Kijpornyongpan T."/>
            <person name="Mondo S.J."/>
            <person name="Barry K."/>
            <person name="Sandor L."/>
            <person name="Lee J."/>
            <person name="Lipzen A."/>
            <person name="Pangilinan J."/>
            <person name="LaButti K."/>
            <person name="Hainaut M."/>
            <person name="Henrissat B."/>
            <person name="Grigoriev I.V."/>
            <person name="Spatafora J.W."/>
            <person name="Aime M.C."/>
        </authorList>
    </citation>
    <scope>NUCLEOTIDE SEQUENCE [LARGE SCALE GENOMIC DNA]</scope>
    <source>
        <strain evidence="1 2">MCA 5214</strain>
    </source>
</reference>
<gene>
    <name evidence="1" type="ORF">BDZ90DRAFT_230239</name>
</gene>
<dbReference type="Proteomes" id="UP000245884">
    <property type="component" value="Unassembled WGS sequence"/>
</dbReference>
<evidence type="ECO:0000313" key="1">
    <source>
        <dbReference type="EMBL" id="PWN29357.1"/>
    </source>
</evidence>
<evidence type="ECO:0000313" key="2">
    <source>
        <dbReference type="Proteomes" id="UP000245884"/>
    </source>
</evidence>
<dbReference type="GeneID" id="37027225"/>
<keyword evidence="2" id="KW-1185">Reference proteome</keyword>
<dbReference type="AlphaFoldDB" id="A0A316UVN0"/>